<sequence>MSVFRRVRDITVANLNERLEQSQDPVRLIDQFLIETRQEIAEAEKLHYQYAGHTKQLKQQADQAKVMRDKREEQALLALKAGEEHLTKLALQEKMLYEEKIEQYSSLYSQSLESLQELENQLHELKTEYQVVYSKRQYYYARMETLRLQQRMNKRMSDYGMQDVPKMFNRLEDRVSDMEWEARSLRDIRKAGQDFANQAGSVIQSTLEEELSRLKQKLKSRGEE</sequence>
<dbReference type="InterPro" id="IPR007157">
    <property type="entry name" value="PspA_VIPP1"/>
</dbReference>
<evidence type="ECO:0000313" key="4">
    <source>
        <dbReference type="Proteomes" id="UP000198972"/>
    </source>
</evidence>
<comment type="similarity">
    <text evidence="1">Belongs to the PspA/Vipp/IM30 family.</text>
</comment>
<proteinExistence type="inferred from homology"/>
<reference evidence="3 4" key="1">
    <citation type="submission" date="2016-10" db="EMBL/GenBank/DDBJ databases">
        <authorList>
            <person name="de Groot N.N."/>
        </authorList>
    </citation>
    <scope>NUCLEOTIDE SEQUENCE [LARGE SCALE GENOMIC DNA]</scope>
    <source>
        <strain evidence="3 4">DSM 28129</strain>
    </source>
</reference>
<keyword evidence="4" id="KW-1185">Reference proteome</keyword>
<feature type="coiled-coil region" evidence="2">
    <location>
        <begin position="101"/>
        <end position="135"/>
    </location>
</feature>
<evidence type="ECO:0000256" key="2">
    <source>
        <dbReference type="SAM" id="Coils"/>
    </source>
</evidence>
<organism evidence="3 4">
    <name type="scientific">Fontibacillus panacisegetis</name>
    <dbReference type="NCBI Taxonomy" id="670482"/>
    <lineage>
        <taxon>Bacteria</taxon>
        <taxon>Bacillati</taxon>
        <taxon>Bacillota</taxon>
        <taxon>Bacilli</taxon>
        <taxon>Bacillales</taxon>
        <taxon>Paenibacillaceae</taxon>
        <taxon>Fontibacillus</taxon>
    </lineage>
</organism>
<dbReference type="EMBL" id="FNBG01000006">
    <property type="protein sequence ID" value="SDF15683.1"/>
    <property type="molecule type" value="Genomic_DNA"/>
</dbReference>
<evidence type="ECO:0000256" key="1">
    <source>
        <dbReference type="ARBA" id="ARBA00043985"/>
    </source>
</evidence>
<gene>
    <name evidence="3" type="ORF">SAMN04488542_106123</name>
</gene>
<dbReference type="RefSeq" id="WP_091228126.1">
    <property type="nucleotide sequence ID" value="NZ_FNBG01000006.1"/>
</dbReference>
<dbReference type="STRING" id="670482.SAMN04488542_106123"/>
<keyword evidence="2" id="KW-0175">Coiled coil</keyword>
<name>A0A1G7ISP3_9BACL</name>
<dbReference type="Pfam" id="PF04012">
    <property type="entry name" value="PspA_IM30"/>
    <property type="match status" value="1"/>
</dbReference>
<dbReference type="PANTHER" id="PTHR31088">
    <property type="entry name" value="MEMBRANE-ASSOCIATED PROTEIN VIPP1, CHLOROPLASTIC"/>
    <property type="match status" value="1"/>
</dbReference>
<accession>A0A1G7ISP3</accession>
<protein>
    <submittedName>
        <fullName evidence="3">Phage shock protein A (PspA) family protein</fullName>
    </submittedName>
</protein>
<dbReference type="Proteomes" id="UP000198972">
    <property type="component" value="Unassembled WGS sequence"/>
</dbReference>
<evidence type="ECO:0000313" key="3">
    <source>
        <dbReference type="EMBL" id="SDF15683.1"/>
    </source>
</evidence>
<dbReference type="OrthoDB" id="9779630at2"/>
<dbReference type="AlphaFoldDB" id="A0A1G7ISP3"/>
<dbReference type="PANTHER" id="PTHR31088:SF6">
    <property type="entry name" value="PHAGE SHOCK PROTEIN A"/>
    <property type="match status" value="1"/>
</dbReference>